<comment type="caution">
    <text evidence="1">The sequence shown here is derived from an EMBL/GenBank/DDBJ whole genome shotgun (WGS) entry which is preliminary data.</text>
</comment>
<accession>A0ABT8RNN3</accession>
<evidence type="ECO:0000313" key="2">
    <source>
        <dbReference type="Proteomes" id="UP001168579"/>
    </source>
</evidence>
<proteinExistence type="predicted"/>
<name>A0ABT8RNN3_9FLAO</name>
<reference evidence="1" key="2">
    <citation type="submission" date="2023-06" db="EMBL/GenBank/DDBJ databases">
        <authorList>
            <person name="Lucena T."/>
            <person name="Sun Q."/>
        </authorList>
    </citation>
    <scope>NUCLEOTIDE SEQUENCE</scope>
    <source>
        <strain evidence="1">CECT 8869</strain>
    </source>
</reference>
<reference evidence="1" key="1">
    <citation type="journal article" date="2014" name="Int. J. Syst. Evol. Microbiol.">
        <title>Complete genome of a new Firmicutes species belonging to the dominant human colonic microbiota ('Ruminococcus bicirculans') reveals two chromosomes and a selective capacity to utilize plant glucans.</title>
        <authorList>
            <consortium name="NISC Comparative Sequencing Program"/>
            <person name="Wegmann U."/>
            <person name="Louis P."/>
            <person name="Goesmann A."/>
            <person name="Henrissat B."/>
            <person name="Duncan S.H."/>
            <person name="Flint H.J."/>
        </authorList>
    </citation>
    <scope>NUCLEOTIDE SEQUENCE</scope>
    <source>
        <strain evidence="1">CECT 8869</strain>
    </source>
</reference>
<evidence type="ECO:0000313" key="1">
    <source>
        <dbReference type="EMBL" id="MDO1512430.1"/>
    </source>
</evidence>
<dbReference type="EMBL" id="JAUKUC010000001">
    <property type="protein sequence ID" value="MDO1512430.1"/>
    <property type="molecule type" value="Genomic_DNA"/>
</dbReference>
<protein>
    <submittedName>
        <fullName evidence="1">Uncharacterized protein</fullName>
    </submittedName>
</protein>
<keyword evidence="2" id="KW-1185">Reference proteome</keyword>
<gene>
    <name evidence="1" type="ORF">Q2T41_07170</name>
</gene>
<sequence>MGQRLHKQHLPSQKVAYHGAWYQSVIPELYLTVTWGTMDKQQMVIKDLYGVREDKSFFIEKILLKIGINFRP</sequence>
<organism evidence="1 2">
    <name type="scientific">Maribacter confluentis</name>
    <dbReference type="NCBI Taxonomy" id="1656093"/>
    <lineage>
        <taxon>Bacteria</taxon>
        <taxon>Pseudomonadati</taxon>
        <taxon>Bacteroidota</taxon>
        <taxon>Flavobacteriia</taxon>
        <taxon>Flavobacteriales</taxon>
        <taxon>Flavobacteriaceae</taxon>
        <taxon>Maribacter</taxon>
    </lineage>
</organism>
<dbReference type="Proteomes" id="UP001168579">
    <property type="component" value="Unassembled WGS sequence"/>
</dbReference>
<dbReference type="RefSeq" id="WP_304435515.1">
    <property type="nucleotide sequence ID" value="NZ_JAUKUC010000001.1"/>
</dbReference>